<dbReference type="InterPro" id="IPR043502">
    <property type="entry name" value="DNA/RNA_pol_sf"/>
</dbReference>
<dbReference type="OrthoDB" id="9788687at2"/>
<organism evidence="2 3">
    <name type="scientific">Blautia pseudococcoides</name>
    <dbReference type="NCBI Taxonomy" id="1796616"/>
    <lineage>
        <taxon>Bacteria</taxon>
        <taxon>Bacillati</taxon>
        <taxon>Bacillota</taxon>
        <taxon>Clostridia</taxon>
        <taxon>Lachnospirales</taxon>
        <taxon>Lachnospiraceae</taxon>
        <taxon>Blautia</taxon>
    </lineage>
</organism>
<dbReference type="PROSITE" id="PS50878">
    <property type="entry name" value="RT_POL"/>
    <property type="match status" value="1"/>
</dbReference>
<dbReference type="InterPro" id="IPR003615">
    <property type="entry name" value="HNH_nuc"/>
</dbReference>
<evidence type="ECO:0000313" key="2">
    <source>
        <dbReference type="EMBL" id="ANU77524.1"/>
    </source>
</evidence>
<dbReference type="CDD" id="cd01651">
    <property type="entry name" value="RT_G2_intron"/>
    <property type="match status" value="1"/>
</dbReference>
<dbReference type="InterPro" id="IPR051083">
    <property type="entry name" value="GrpII_Intron_Splice-Mob/Def"/>
</dbReference>
<keyword evidence="2" id="KW-0808">Transferase</keyword>
<dbReference type="InterPro" id="IPR000477">
    <property type="entry name" value="RT_dom"/>
</dbReference>
<dbReference type="Pfam" id="PF00078">
    <property type="entry name" value="RVT_1"/>
    <property type="match status" value="1"/>
</dbReference>
<dbReference type="Proteomes" id="UP000092574">
    <property type="component" value="Chromosome"/>
</dbReference>
<dbReference type="SUPFAM" id="SSF56672">
    <property type="entry name" value="DNA/RNA polymerases"/>
    <property type="match status" value="1"/>
</dbReference>
<dbReference type="SMART" id="SM00507">
    <property type="entry name" value="HNHc"/>
    <property type="match status" value="1"/>
</dbReference>
<gene>
    <name evidence="2" type="ORF">A4V09_18295</name>
</gene>
<dbReference type="InterPro" id="IPR030931">
    <property type="entry name" value="Group_II_RT_mat"/>
</dbReference>
<evidence type="ECO:0000259" key="1">
    <source>
        <dbReference type="PROSITE" id="PS50878"/>
    </source>
</evidence>
<protein>
    <submittedName>
        <fullName evidence="2">Group II intron reverse transcriptase/maturase</fullName>
    </submittedName>
</protein>
<dbReference type="AlphaFoldDB" id="A0A1C7IF29"/>
<keyword evidence="2" id="KW-0548">Nucleotidyltransferase</keyword>
<feature type="domain" description="Reverse transcriptase" evidence="1">
    <location>
        <begin position="85"/>
        <end position="349"/>
    </location>
</feature>
<dbReference type="GO" id="GO:0003964">
    <property type="term" value="F:RNA-directed DNA polymerase activity"/>
    <property type="evidence" value="ECO:0007669"/>
    <property type="project" value="UniProtKB-KW"/>
</dbReference>
<keyword evidence="3" id="KW-1185">Reference proteome</keyword>
<name>A0A1C7IF29_9FIRM</name>
<keyword evidence="2" id="KW-0695">RNA-directed DNA polymerase</keyword>
<dbReference type="KEGG" id="byl:A4V09_18295"/>
<dbReference type="CDD" id="cd00085">
    <property type="entry name" value="HNHc"/>
    <property type="match status" value="1"/>
</dbReference>
<dbReference type="Gene3D" id="1.10.30.50">
    <property type="match status" value="1"/>
</dbReference>
<dbReference type="PANTHER" id="PTHR34047:SF8">
    <property type="entry name" value="PROTEIN YKFC"/>
    <property type="match status" value="1"/>
</dbReference>
<reference evidence="2" key="1">
    <citation type="submission" date="2017-04" db="EMBL/GenBank/DDBJ databases">
        <title>Complete Genome Sequences of Twelve Strains of a Stable Defined Moderately Diverse Mouse Microbiota 2 (sDMDMm2).</title>
        <authorList>
            <person name="Uchimura Y."/>
            <person name="Wyss M."/>
            <person name="Brugiroux S."/>
            <person name="Limenitakis J.P."/>
            <person name="Stecher B."/>
            <person name="McCoy K.D."/>
            <person name="Macpherson A.J."/>
        </authorList>
    </citation>
    <scope>NUCLEOTIDE SEQUENCE</scope>
    <source>
        <strain evidence="2">YL58</strain>
    </source>
</reference>
<dbReference type="PANTHER" id="PTHR34047">
    <property type="entry name" value="NUCLEAR INTRON MATURASE 1, MITOCHONDRIAL-RELATED"/>
    <property type="match status" value="1"/>
</dbReference>
<dbReference type="NCBIfam" id="TIGR04416">
    <property type="entry name" value="group_II_RT_mat"/>
    <property type="match status" value="1"/>
</dbReference>
<dbReference type="EMBL" id="CP015405">
    <property type="protein sequence ID" value="ANU77524.1"/>
    <property type="molecule type" value="Genomic_DNA"/>
</dbReference>
<proteinExistence type="predicted"/>
<sequence length="630" mass="72740">MTSRNKKQRKLRNAEYYDIQGILDKLYADSKNGKIFTNLVELICLPQNVELAYRNLKKNSGSKTAGVDDKNIDDLAKLTNEQIIEYVRKRLNYYKPHKVRRVEIPKKNGKMRPLGIPTIYDRLIQQCILQILEPICEAKFYPHSYGFRPNKCCEHAMARAYKLAQNHKLHHVVDVDIKGFFDNVNHGKLLKQMWTLGLRDKKLICIVSQMLKAEIAGIGVPTKGTPQGGILSSLLANIVLNELDWWIASQWEIFPTKYQYKSDVMRKGKPGISHGHRYRAQRETKLKECYIVRYADDFKIFCRNRKDAERIFQATTQWLKERLFLEISPEKSRIVNLRKGYSEFLGIRFKLIAKGKEKDGSPKFVIKSHICDSAIEKIAEKMYVSVSNLAHCADKRELHVVVDSINLYVLGIHQYYQMATHIVTDLNQINRSVLSRLGHKKNLKCLLTEQGEAKLPKYVVQKYSASKCMRYIKGRALIPIGFVQTKPPMFQKSGVCKYTAEGRSLIHDDLKTINISILHYLMNHPNWNRSVEYNDNRLALYCAQNGKCAITGKVLEIGDIHCHHIVPIYAGGTDKYRNLKIVCVDIHKLIHAVDERTIRGLLEKVKLNAYQLKRLNYLRKIAGNQEIQTA</sequence>
<evidence type="ECO:0000313" key="3">
    <source>
        <dbReference type="Proteomes" id="UP000092574"/>
    </source>
</evidence>
<accession>A0A1C7IF29</accession>